<evidence type="ECO:0000313" key="2">
    <source>
        <dbReference type="EMBL" id="MIV47254.1"/>
    </source>
</evidence>
<feature type="region of interest" description="Disordered" evidence="1">
    <location>
        <begin position="143"/>
        <end position="182"/>
    </location>
</feature>
<protein>
    <submittedName>
        <fullName evidence="2">CaiF/GrlA family transcriptional regulator</fullName>
    </submittedName>
</protein>
<accession>A0A3W1E6I4</accession>
<dbReference type="Pfam" id="PF07180">
    <property type="entry name" value="CaiF_GrlA"/>
    <property type="match status" value="1"/>
</dbReference>
<reference evidence="2" key="1">
    <citation type="submission" date="2018-07" db="EMBL/GenBank/DDBJ databases">
        <authorList>
            <consortium name="GenomeTrakr network: Whole genome sequencing for foodborne pathogen traceback"/>
        </authorList>
    </citation>
    <scope>NUCLEOTIDE SEQUENCE [LARGE SCALE GENOMIC DNA]</scope>
    <source>
        <strain evidence="2">CFSAN048114</strain>
    </source>
</reference>
<dbReference type="Gene3D" id="1.10.10.10">
    <property type="entry name" value="Winged helix-like DNA-binding domain superfamily/Winged helix DNA-binding domain"/>
    <property type="match status" value="1"/>
</dbReference>
<dbReference type="EMBL" id="RSUV01000043">
    <property type="protein sequence ID" value="MIV47254.1"/>
    <property type="molecule type" value="Genomic_DNA"/>
</dbReference>
<dbReference type="GO" id="GO:0006351">
    <property type="term" value="P:DNA-templated transcription"/>
    <property type="evidence" value="ECO:0007669"/>
    <property type="project" value="InterPro"/>
</dbReference>
<comment type="caution">
    <text evidence="2">The sequence shown here is derived from an EMBL/GenBank/DDBJ whole genome shotgun (WGS) entry which is preliminary data.</text>
</comment>
<feature type="region of interest" description="Disordered" evidence="1">
    <location>
        <begin position="28"/>
        <end position="52"/>
    </location>
</feature>
<proteinExistence type="predicted"/>
<dbReference type="InterPro" id="IPR036388">
    <property type="entry name" value="WH-like_DNA-bd_sf"/>
</dbReference>
<evidence type="ECO:0000256" key="1">
    <source>
        <dbReference type="SAM" id="MobiDB-lite"/>
    </source>
</evidence>
<dbReference type="Proteomes" id="UP000839530">
    <property type="component" value="Unassembled WGS sequence"/>
</dbReference>
<organism evidence="2">
    <name type="scientific">Salmonella enterica</name>
    <name type="common">Salmonella choleraesuis</name>
    <dbReference type="NCBI Taxonomy" id="28901"/>
    <lineage>
        <taxon>Bacteria</taxon>
        <taxon>Pseudomonadati</taxon>
        <taxon>Pseudomonadota</taxon>
        <taxon>Gammaproteobacteria</taxon>
        <taxon>Enterobacterales</taxon>
        <taxon>Enterobacteriaceae</taxon>
        <taxon>Salmonella</taxon>
    </lineage>
</organism>
<name>A0A3W1E6I4_SALER</name>
<dbReference type="AlphaFoldDB" id="A0A3W1E6I4"/>
<dbReference type="InterPro" id="IPR020357">
    <property type="entry name" value="Tscrpt_reg_CaiF/GrlA"/>
</dbReference>
<gene>
    <name evidence="2" type="ORF">A7E06_28300</name>
</gene>
<feature type="compositionally biased region" description="Basic and acidic residues" evidence="1">
    <location>
        <begin position="155"/>
        <end position="169"/>
    </location>
</feature>
<sequence>MTVTVNTMKDDIKHTPAWGYSIFTTDDHSTSAKNVGTPEQKPLKKRGSQSNHDSYVIPPSLSGYAQEPLYILIALWCQAQARWVDRNDISEVFHLTARRASYQMSYISCKKETITCRIRRVTCEGQRRRRNEMYVESVTLAKKTSESSDLLQVEQKSESGPPKKKDGAARRGGIMPPGVAGR</sequence>